<reference evidence="2" key="1">
    <citation type="journal article" date="2020" name="Stud. Mycol.">
        <title>101 Dothideomycetes genomes: a test case for predicting lifestyles and emergence of pathogens.</title>
        <authorList>
            <person name="Haridas S."/>
            <person name="Albert R."/>
            <person name="Binder M."/>
            <person name="Bloem J."/>
            <person name="Labutti K."/>
            <person name="Salamov A."/>
            <person name="Andreopoulos B."/>
            <person name="Baker S."/>
            <person name="Barry K."/>
            <person name="Bills G."/>
            <person name="Bluhm B."/>
            <person name="Cannon C."/>
            <person name="Castanera R."/>
            <person name="Culley D."/>
            <person name="Daum C."/>
            <person name="Ezra D."/>
            <person name="Gonzalez J."/>
            <person name="Henrissat B."/>
            <person name="Kuo A."/>
            <person name="Liang C."/>
            <person name="Lipzen A."/>
            <person name="Lutzoni F."/>
            <person name="Magnuson J."/>
            <person name="Mondo S."/>
            <person name="Nolan M."/>
            <person name="Ohm R."/>
            <person name="Pangilinan J."/>
            <person name="Park H.-J."/>
            <person name="Ramirez L."/>
            <person name="Alfaro M."/>
            <person name="Sun H."/>
            <person name="Tritt A."/>
            <person name="Yoshinaga Y."/>
            <person name="Zwiers L.-H."/>
            <person name="Turgeon B."/>
            <person name="Goodwin S."/>
            <person name="Spatafora J."/>
            <person name="Crous P."/>
            <person name="Grigoriev I."/>
        </authorList>
    </citation>
    <scope>NUCLEOTIDE SEQUENCE</scope>
    <source>
        <strain evidence="2">CBS 122681</strain>
    </source>
</reference>
<feature type="chain" id="PRO_5025367228" evidence="1">
    <location>
        <begin position="26"/>
        <end position="173"/>
    </location>
</feature>
<name>A0A6A6SR15_9PLEO</name>
<evidence type="ECO:0000313" key="2">
    <source>
        <dbReference type="EMBL" id="KAF2648594.1"/>
    </source>
</evidence>
<keyword evidence="1" id="KW-0732">Signal</keyword>
<proteinExistence type="predicted"/>
<accession>A0A6A6SR15</accession>
<protein>
    <submittedName>
        <fullName evidence="2">Uncharacterized protein</fullName>
    </submittedName>
</protein>
<dbReference type="AlphaFoldDB" id="A0A6A6SR15"/>
<dbReference type="Proteomes" id="UP000799324">
    <property type="component" value="Unassembled WGS sequence"/>
</dbReference>
<evidence type="ECO:0000256" key="1">
    <source>
        <dbReference type="SAM" id="SignalP"/>
    </source>
</evidence>
<sequence>MHAPLLPHLTLASLLLLSLIPHTSASSNSTLYLATCPYPTQPTQPGYPPPIPKFTLYQAAAYFSSPPSPPSSPAAPLTNATGVALLAYPFAIIEGRNWTTHIATSPNISVTVAIMGEDQSGKLQLGDYAGTASVGGDALKCYRKDDRVAVRQDQGVWDGTCDSYYECRGAATA</sequence>
<dbReference type="EMBL" id="MU004531">
    <property type="protein sequence ID" value="KAF2648594.1"/>
    <property type="molecule type" value="Genomic_DNA"/>
</dbReference>
<evidence type="ECO:0000313" key="3">
    <source>
        <dbReference type="Proteomes" id="UP000799324"/>
    </source>
</evidence>
<gene>
    <name evidence="2" type="ORF">K491DRAFT_722450</name>
</gene>
<keyword evidence="3" id="KW-1185">Reference proteome</keyword>
<organism evidence="2 3">
    <name type="scientific">Lophiostoma macrostomum CBS 122681</name>
    <dbReference type="NCBI Taxonomy" id="1314788"/>
    <lineage>
        <taxon>Eukaryota</taxon>
        <taxon>Fungi</taxon>
        <taxon>Dikarya</taxon>
        <taxon>Ascomycota</taxon>
        <taxon>Pezizomycotina</taxon>
        <taxon>Dothideomycetes</taxon>
        <taxon>Pleosporomycetidae</taxon>
        <taxon>Pleosporales</taxon>
        <taxon>Lophiostomataceae</taxon>
        <taxon>Lophiostoma</taxon>
    </lineage>
</organism>
<feature type="signal peptide" evidence="1">
    <location>
        <begin position="1"/>
        <end position="25"/>
    </location>
</feature>